<name>A0A182XTT7_ANOQN</name>
<protein>
    <submittedName>
        <fullName evidence="1">Uncharacterized protein</fullName>
    </submittedName>
</protein>
<dbReference type="AlphaFoldDB" id="A0A182XTT7"/>
<accession>A0A182XTT7</accession>
<evidence type="ECO:0000313" key="2">
    <source>
        <dbReference type="Proteomes" id="UP000076407"/>
    </source>
</evidence>
<reference evidence="1" key="1">
    <citation type="submission" date="2020-05" db="UniProtKB">
        <authorList>
            <consortium name="EnsemblMetazoa"/>
        </authorList>
    </citation>
    <scope>IDENTIFICATION</scope>
    <source>
        <strain evidence="1">SANGQUA</strain>
    </source>
</reference>
<evidence type="ECO:0000313" key="1">
    <source>
        <dbReference type="EnsemblMetazoa" id="AQUA015219-PB"/>
    </source>
</evidence>
<dbReference type="EnsemblMetazoa" id="AQUA015219-RB">
    <property type="protein sequence ID" value="AQUA015219-PB"/>
    <property type="gene ID" value="AQUA015219"/>
</dbReference>
<sequence>MLNVCVSTIQCVFYKVFLARLQLKRIMLYTFPIPKNV</sequence>
<dbReference type="Proteomes" id="UP000076407">
    <property type="component" value="Unassembled WGS sequence"/>
</dbReference>
<proteinExistence type="predicted"/>
<organism evidence="1 2">
    <name type="scientific">Anopheles quadriannulatus</name>
    <name type="common">Mosquito</name>
    <dbReference type="NCBI Taxonomy" id="34691"/>
    <lineage>
        <taxon>Eukaryota</taxon>
        <taxon>Metazoa</taxon>
        <taxon>Ecdysozoa</taxon>
        <taxon>Arthropoda</taxon>
        <taxon>Hexapoda</taxon>
        <taxon>Insecta</taxon>
        <taxon>Pterygota</taxon>
        <taxon>Neoptera</taxon>
        <taxon>Endopterygota</taxon>
        <taxon>Diptera</taxon>
        <taxon>Nematocera</taxon>
        <taxon>Culicoidea</taxon>
        <taxon>Culicidae</taxon>
        <taxon>Anophelinae</taxon>
        <taxon>Anopheles</taxon>
    </lineage>
</organism>
<keyword evidence="2" id="KW-1185">Reference proteome</keyword>